<evidence type="ECO:0000256" key="6">
    <source>
        <dbReference type="ARBA" id="ARBA00022741"/>
    </source>
</evidence>
<feature type="region of interest" description="Disordered" evidence="10">
    <location>
        <begin position="583"/>
        <end position="614"/>
    </location>
</feature>
<sequence>MTPPITDIEATGTDTTASCTVNGLRVVLGRTGPDVVDDIAFDVAAGEILALVGESGSGKTTIATALLAHTRRGARVDAGEVVLDGRELLGAPAAEARRRRGSEVAYVPQDPAASLNPVMRVGSQIREVLDVHHAGTPAERDARVREVLAEVALPDDDAFLRRYPHQLSGGQLQRVGIAMAFALRPKVLVLDEPTTGLDVTTQAHVLATVRELCARHDVAAVYVTHDLAVVGEFAHRVAVMYAGRIVEIGPRETVFAAPSHPYTRALLTAVPSVNEARVLTGIPGSTPSPGRRPTGCRFRDRCDFAEEACAEREPELTAVTGSDVRARCRRVDHVRARPLHFTVAPPADAERPAPVLTVEGLTAHYGSRQILHGIDLTVGRNECVAVVGQSGSGKSTLSRAVGGLHDEWTGTVTFQDEPLPPGARQRGRELRKAVQYVFQNPYLALNPRMTVGKIIRRPLELFGLARGAAATERVHELLAQVMLSPGVADLRPDRLSGGERQRVAIARALACEPELLICDEVTSALDVSVQASIVTLLDELRTSRGLSMLFVTHNLALVRSLATRVAVLSDGRIVEEGPTAEVLDRPTHPYTRQLLEDTPGRKSDSTPEPVGEGA</sequence>
<dbReference type="InterPro" id="IPR003593">
    <property type="entry name" value="AAA+_ATPase"/>
</dbReference>
<dbReference type="CDD" id="cd03257">
    <property type="entry name" value="ABC_NikE_OppD_transporters"/>
    <property type="match status" value="2"/>
</dbReference>
<proteinExistence type="inferred from homology"/>
<dbReference type="AlphaFoldDB" id="A0AAU8IMS1"/>
<dbReference type="InterPro" id="IPR050388">
    <property type="entry name" value="ABC_Ni/Peptide_Import"/>
</dbReference>
<dbReference type="GO" id="GO:0016887">
    <property type="term" value="F:ATP hydrolysis activity"/>
    <property type="evidence" value="ECO:0007669"/>
    <property type="project" value="InterPro"/>
</dbReference>
<protein>
    <submittedName>
        <fullName evidence="12">ABC transporter ATP-binding protein</fullName>
    </submittedName>
</protein>
<reference evidence="12" key="1">
    <citation type="submission" date="2024-06" db="EMBL/GenBank/DDBJ databases">
        <title>Streptomyces sp. strain HUAS MG91 genome sequences.</title>
        <authorList>
            <person name="Mo P."/>
        </authorList>
    </citation>
    <scope>NUCLEOTIDE SEQUENCE</scope>
    <source>
        <strain evidence="12">HUAS MG91</strain>
    </source>
</reference>
<dbReference type="NCBIfam" id="TIGR01727">
    <property type="entry name" value="oligo_HPY"/>
    <property type="match status" value="1"/>
</dbReference>
<name>A0AAU8IMS1_9ACTN</name>
<comment type="similarity">
    <text evidence="2">Belongs to the ABC transporter superfamily.</text>
</comment>
<keyword evidence="7 12" id="KW-0067">ATP-binding</keyword>
<evidence type="ECO:0000256" key="9">
    <source>
        <dbReference type="ARBA" id="ARBA00023136"/>
    </source>
</evidence>
<dbReference type="InterPro" id="IPR027417">
    <property type="entry name" value="P-loop_NTPase"/>
</dbReference>
<dbReference type="Pfam" id="PF08352">
    <property type="entry name" value="oligo_HPY"/>
    <property type="match status" value="2"/>
</dbReference>
<dbReference type="SMART" id="SM00382">
    <property type="entry name" value="AAA"/>
    <property type="match status" value="2"/>
</dbReference>
<dbReference type="SUPFAM" id="SSF52540">
    <property type="entry name" value="P-loop containing nucleoside triphosphate hydrolases"/>
    <property type="match status" value="2"/>
</dbReference>
<evidence type="ECO:0000256" key="5">
    <source>
        <dbReference type="ARBA" id="ARBA00022519"/>
    </source>
</evidence>
<organism evidence="12">
    <name type="scientific">Streptomyces tabacisoli</name>
    <dbReference type="NCBI Taxonomy" id="3156398"/>
    <lineage>
        <taxon>Bacteria</taxon>
        <taxon>Bacillati</taxon>
        <taxon>Actinomycetota</taxon>
        <taxon>Actinomycetes</taxon>
        <taxon>Kitasatosporales</taxon>
        <taxon>Streptomycetaceae</taxon>
        <taxon>Streptomyces</taxon>
    </lineage>
</organism>
<keyword evidence="6" id="KW-0547">Nucleotide-binding</keyword>
<dbReference type="PROSITE" id="PS00211">
    <property type="entry name" value="ABC_TRANSPORTER_1"/>
    <property type="match status" value="2"/>
</dbReference>
<evidence type="ECO:0000313" key="12">
    <source>
        <dbReference type="EMBL" id="XCJ69411.1"/>
    </source>
</evidence>
<accession>A0AAU8IMS1</accession>
<dbReference type="NCBIfam" id="NF007739">
    <property type="entry name" value="PRK10419.1"/>
    <property type="match status" value="2"/>
</dbReference>
<dbReference type="InterPro" id="IPR003439">
    <property type="entry name" value="ABC_transporter-like_ATP-bd"/>
</dbReference>
<keyword evidence="4" id="KW-1003">Cell membrane</keyword>
<evidence type="ECO:0000256" key="4">
    <source>
        <dbReference type="ARBA" id="ARBA00022475"/>
    </source>
</evidence>
<dbReference type="InterPro" id="IPR017871">
    <property type="entry name" value="ABC_transporter-like_CS"/>
</dbReference>
<keyword evidence="9" id="KW-0472">Membrane</keyword>
<dbReference type="KEGG" id="stac:ABII15_05270"/>
<dbReference type="InterPro" id="IPR013563">
    <property type="entry name" value="Oligopep_ABC_C"/>
</dbReference>
<dbReference type="NCBIfam" id="NF008453">
    <property type="entry name" value="PRK11308.1"/>
    <property type="match status" value="2"/>
</dbReference>
<dbReference type="PANTHER" id="PTHR43297">
    <property type="entry name" value="OLIGOPEPTIDE TRANSPORT ATP-BINDING PROTEIN APPD"/>
    <property type="match status" value="1"/>
</dbReference>
<feature type="domain" description="ABC transporter" evidence="11">
    <location>
        <begin position="21"/>
        <end position="267"/>
    </location>
</feature>
<gene>
    <name evidence="12" type="ORF">ABII15_05270</name>
</gene>
<keyword evidence="5" id="KW-0997">Cell inner membrane</keyword>
<feature type="compositionally biased region" description="Basic and acidic residues" evidence="10">
    <location>
        <begin position="594"/>
        <end position="605"/>
    </location>
</feature>
<evidence type="ECO:0000256" key="3">
    <source>
        <dbReference type="ARBA" id="ARBA00022448"/>
    </source>
</evidence>
<dbReference type="Gene3D" id="3.40.50.300">
    <property type="entry name" value="P-loop containing nucleotide triphosphate hydrolases"/>
    <property type="match status" value="2"/>
</dbReference>
<keyword evidence="3" id="KW-0813">Transport</keyword>
<evidence type="ECO:0000259" key="11">
    <source>
        <dbReference type="PROSITE" id="PS50893"/>
    </source>
</evidence>
<dbReference type="Pfam" id="PF00005">
    <property type="entry name" value="ABC_tran"/>
    <property type="match status" value="2"/>
</dbReference>
<evidence type="ECO:0000256" key="1">
    <source>
        <dbReference type="ARBA" id="ARBA00004202"/>
    </source>
</evidence>
<feature type="domain" description="ABC transporter" evidence="11">
    <location>
        <begin position="356"/>
        <end position="595"/>
    </location>
</feature>
<dbReference type="GO" id="GO:0015833">
    <property type="term" value="P:peptide transport"/>
    <property type="evidence" value="ECO:0007669"/>
    <property type="project" value="InterPro"/>
</dbReference>
<evidence type="ECO:0000256" key="10">
    <source>
        <dbReference type="SAM" id="MobiDB-lite"/>
    </source>
</evidence>
<dbReference type="EMBL" id="CP159534">
    <property type="protein sequence ID" value="XCJ69411.1"/>
    <property type="molecule type" value="Genomic_DNA"/>
</dbReference>
<evidence type="ECO:0000256" key="8">
    <source>
        <dbReference type="ARBA" id="ARBA00022967"/>
    </source>
</evidence>
<keyword evidence="8" id="KW-1278">Translocase</keyword>
<dbReference type="FunFam" id="3.40.50.300:FF:000016">
    <property type="entry name" value="Oligopeptide ABC transporter ATP-binding component"/>
    <property type="match status" value="1"/>
</dbReference>
<evidence type="ECO:0000256" key="7">
    <source>
        <dbReference type="ARBA" id="ARBA00022840"/>
    </source>
</evidence>
<dbReference type="GO" id="GO:0005886">
    <property type="term" value="C:plasma membrane"/>
    <property type="evidence" value="ECO:0007669"/>
    <property type="project" value="UniProtKB-SubCell"/>
</dbReference>
<dbReference type="PROSITE" id="PS50893">
    <property type="entry name" value="ABC_TRANSPORTER_2"/>
    <property type="match status" value="2"/>
</dbReference>
<dbReference type="GO" id="GO:0005524">
    <property type="term" value="F:ATP binding"/>
    <property type="evidence" value="ECO:0007669"/>
    <property type="project" value="UniProtKB-KW"/>
</dbReference>
<evidence type="ECO:0000256" key="2">
    <source>
        <dbReference type="ARBA" id="ARBA00005417"/>
    </source>
</evidence>
<comment type="subcellular location">
    <subcellularLocation>
        <location evidence="1">Cell membrane</location>
        <topology evidence="1">Peripheral membrane protein</topology>
    </subcellularLocation>
</comment>
<dbReference type="PANTHER" id="PTHR43297:SF14">
    <property type="entry name" value="ATPASE AAA-TYPE CORE DOMAIN-CONTAINING PROTEIN"/>
    <property type="match status" value="1"/>
</dbReference>
<dbReference type="RefSeq" id="WP_353941098.1">
    <property type="nucleotide sequence ID" value="NZ_CP159534.1"/>
</dbReference>